<dbReference type="PANTHER" id="PTHR21043:SF0">
    <property type="entry name" value="MITOCHONDRIAL ASSEMBLY OF RIBOSOMAL LARGE SUBUNIT PROTEIN 1"/>
    <property type="match status" value="1"/>
</dbReference>
<dbReference type="HAMAP" id="MF_01477">
    <property type="entry name" value="Iojap_RsfS"/>
    <property type="match status" value="1"/>
</dbReference>
<dbReference type="RefSeq" id="WP_131168644.1">
    <property type="nucleotide sequence ID" value="NZ_CANLBI010000012.1"/>
</dbReference>
<keyword evidence="2" id="KW-0678">Repressor</keyword>
<keyword evidence="2" id="KW-0810">Translation regulation</keyword>
<evidence type="ECO:0000313" key="3">
    <source>
        <dbReference type="EMBL" id="TBT83715.1"/>
    </source>
</evidence>
<sequence length="127" mass="13914">MAATDHALHLTQLAAQAAANKQATDLVAFDVSERLALTDVFLIVTAANERQVGAVADGIEEALHKDGSKVLRREGEGENRWVLLDFGDLVAHIQHAEERQLYSLERLWRDCPAIELRVDEAAAVDAS</sequence>
<dbReference type="NCBIfam" id="TIGR00090">
    <property type="entry name" value="rsfS_iojap_ybeB"/>
    <property type="match status" value="1"/>
</dbReference>
<protein>
    <recommendedName>
        <fullName evidence="2">Ribosomal silencing factor RsfS</fullName>
    </recommendedName>
</protein>
<dbReference type="GO" id="GO:0017148">
    <property type="term" value="P:negative regulation of translation"/>
    <property type="evidence" value="ECO:0007669"/>
    <property type="project" value="UniProtKB-UniRule"/>
</dbReference>
<gene>
    <name evidence="2 3" type="primary">rsfS</name>
    <name evidence="3" type="ORF">ET989_10355</name>
</gene>
<evidence type="ECO:0000256" key="2">
    <source>
        <dbReference type="HAMAP-Rule" id="MF_01477"/>
    </source>
</evidence>
<name>A0A4Q9KC29_9ACTN</name>
<dbReference type="InterPro" id="IPR004394">
    <property type="entry name" value="Iojap/RsfS/C7orf30"/>
</dbReference>
<dbReference type="Pfam" id="PF02410">
    <property type="entry name" value="RsfS"/>
    <property type="match status" value="1"/>
</dbReference>
<evidence type="ECO:0000256" key="1">
    <source>
        <dbReference type="ARBA" id="ARBA00010574"/>
    </source>
</evidence>
<accession>A0A4Q9KC29</accession>
<dbReference type="GO" id="GO:0043023">
    <property type="term" value="F:ribosomal large subunit binding"/>
    <property type="evidence" value="ECO:0007669"/>
    <property type="project" value="TreeGrafter"/>
</dbReference>
<comment type="similarity">
    <text evidence="1 2">Belongs to the Iojap/RsfS family.</text>
</comment>
<keyword evidence="2" id="KW-0963">Cytoplasm</keyword>
<comment type="function">
    <text evidence="2">Functions as a ribosomal silencing factor. Interacts with ribosomal protein uL14 (rplN), blocking formation of intersubunit bridge B8. Prevents association of the 30S and 50S ribosomal subunits and the formation of functional ribosomes, thus repressing translation.</text>
</comment>
<dbReference type="GO" id="GO:0005737">
    <property type="term" value="C:cytoplasm"/>
    <property type="evidence" value="ECO:0007669"/>
    <property type="project" value="UniProtKB-SubCell"/>
</dbReference>
<dbReference type="Proteomes" id="UP000292373">
    <property type="component" value="Unassembled WGS sequence"/>
</dbReference>
<comment type="subcellular location">
    <subcellularLocation>
        <location evidence="2">Cytoplasm</location>
    </subcellularLocation>
</comment>
<dbReference type="SUPFAM" id="SSF81301">
    <property type="entry name" value="Nucleotidyltransferase"/>
    <property type="match status" value="1"/>
</dbReference>
<dbReference type="GO" id="GO:0042256">
    <property type="term" value="P:cytosolic ribosome assembly"/>
    <property type="evidence" value="ECO:0007669"/>
    <property type="project" value="UniProtKB-UniRule"/>
</dbReference>
<proteinExistence type="inferred from homology"/>
<evidence type="ECO:0000313" key="4">
    <source>
        <dbReference type="Proteomes" id="UP000292373"/>
    </source>
</evidence>
<comment type="caution">
    <text evidence="3">The sequence shown here is derived from an EMBL/GenBank/DDBJ whole genome shotgun (WGS) entry which is preliminary data.</text>
</comment>
<dbReference type="EMBL" id="SDMQ01000010">
    <property type="protein sequence ID" value="TBT83715.1"/>
    <property type="molecule type" value="Genomic_DNA"/>
</dbReference>
<organism evidence="3 4">
    <name type="scientific">Propioniciclava sinopodophylli</name>
    <dbReference type="NCBI Taxonomy" id="1837344"/>
    <lineage>
        <taxon>Bacteria</taxon>
        <taxon>Bacillati</taxon>
        <taxon>Actinomycetota</taxon>
        <taxon>Actinomycetes</taxon>
        <taxon>Propionibacteriales</taxon>
        <taxon>Propionibacteriaceae</taxon>
        <taxon>Propioniciclava</taxon>
    </lineage>
</organism>
<dbReference type="GO" id="GO:0090071">
    <property type="term" value="P:negative regulation of ribosome biogenesis"/>
    <property type="evidence" value="ECO:0007669"/>
    <property type="project" value="UniProtKB-UniRule"/>
</dbReference>
<reference evidence="3 4" key="1">
    <citation type="submission" date="2019-01" db="EMBL/GenBank/DDBJ databases">
        <title>Lactibacter flavus gen. nov., sp. nov., a novel bacterium of the family Propionibacteriaceae isolated from raw milk and dairy products.</title>
        <authorList>
            <person name="Huptas C."/>
            <person name="Wenning M."/>
            <person name="Breitenwieser F."/>
            <person name="Doll E."/>
            <person name="Von Neubeck M."/>
            <person name="Busse H.-J."/>
            <person name="Scherer S."/>
        </authorList>
    </citation>
    <scope>NUCLEOTIDE SEQUENCE [LARGE SCALE GENOMIC DNA]</scope>
    <source>
        <strain evidence="3 4">KCTC 33808</strain>
    </source>
</reference>
<dbReference type="Gene3D" id="3.30.460.10">
    <property type="entry name" value="Beta Polymerase, domain 2"/>
    <property type="match status" value="1"/>
</dbReference>
<dbReference type="AlphaFoldDB" id="A0A4Q9KC29"/>
<dbReference type="PANTHER" id="PTHR21043">
    <property type="entry name" value="IOJAP SUPERFAMILY ORTHOLOG"/>
    <property type="match status" value="1"/>
</dbReference>
<comment type="subunit">
    <text evidence="2">Interacts with ribosomal protein uL14 (rplN).</text>
</comment>
<dbReference type="InterPro" id="IPR043519">
    <property type="entry name" value="NT_sf"/>
</dbReference>
<keyword evidence="4" id="KW-1185">Reference proteome</keyword>
<dbReference type="OrthoDB" id="9793681at2"/>